<sequence length="135" mass="14801">MSERFSNLTPSSPSQLWPLTANQAVAHSTRLTTCASMPYTPSLATNTCFNSPPPPLRLNLIAVNKNVILAMCLSFIGGAAQIEGPKKKEAETIGLGNPSGYFVPALQLKPITFRRRKFLRSEGSYRNDTAFERTL</sequence>
<protein>
    <submittedName>
        <fullName evidence="1">Uncharacterized protein</fullName>
    </submittedName>
</protein>
<gene>
    <name evidence="1" type="ORF">CEXT_212581</name>
</gene>
<organism evidence="1 2">
    <name type="scientific">Caerostris extrusa</name>
    <name type="common">Bark spider</name>
    <name type="synonym">Caerostris bankana</name>
    <dbReference type="NCBI Taxonomy" id="172846"/>
    <lineage>
        <taxon>Eukaryota</taxon>
        <taxon>Metazoa</taxon>
        <taxon>Ecdysozoa</taxon>
        <taxon>Arthropoda</taxon>
        <taxon>Chelicerata</taxon>
        <taxon>Arachnida</taxon>
        <taxon>Araneae</taxon>
        <taxon>Araneomorphae</taxon>
        <taxon>Entelegynae</taxon>
        <taxon>Araneoidea</taxon>
        <taxon>Araneidae</taxon>
        <taxon>Caerostris</taxon>
    </lineage>
</organism>
<comment type="caution">
    <text evidence="1">The sequence shown here is derived from an EMBL/GenBank/DDBJ whole genome shotgun (WGS) entry which is preliminary data.</text>
</comment>
<dbReference type="EMBL" id="BPLR01016779">
    <property type="protein sequence ID" value="GIY86321.1"/>
    <property type="molecule type" value="Genomic_DNA"/>
</dbReference>
<name>A0AAV4WUZ3_CAEEX</name>
<dbReference type="AlphaFoldDB" id="A0AAV4WUZ3"/>
<evidence type="ECO:0000313" key="2">
    <source>
        <dbReference type="Proteomes" id="UP001054945"/>
    </source>
</evidence>
<accession>A0AAV4WUZ3</accession>
<keyword evidence="2" id="KW-1185">Reference proteome</keyword>
<dbReference type="Proteomes" id="UP001054945">
    <property type="component" value="Unassembled WGS sequence"/>
</dbReference>
<reference evidence="1 2" key="1">
    <citation type="submission" date="2021-06" db="EMBL/GenBank/DDBJ databases">
        <title>Caerostris extrusa draft genome.</title>
        <authorList>
            <person name="Kono N."/>
            <person name="Arakawa K."/>
        </authorList>
    </citation>
    <scope>NUCLEOTIDE SEQUENCE [LARGE SCALE GENOMIC DNA]</scope>
</reference>
<proteinExistence type="predicted"/>
<evidence type="ECO:0000313" key="1">
    <source>
        <dbReference type="EMBL" id="GIY86321.1"/>
    </source>
</evidence>